<evidence type="ECO:0000256" key="9">
    <source>
        <dbReference type="ARBA" id="ARBA00023136"/>
    </source>
</evidence>
<protein>
    <recommendedName>
        <fullName evidence="3">Chitin synthase export chaperone</fullName>
    </recommendedName>
</protein>
<keyword evidence="14" id="KW-1185">Reference proteome</keyword>
<dbReference type="GO" id="GO:0006457">
    <property type="term" value="P:protein folding"/>
    <property type="evidence" value="ECO:0007669"/>
    <property type="project" value="TreeGrafter"/>
</dbReference>
<keyword evidence="7" id="KW-0653">Protein transport</keyword>
<dbReference type="InterPro" id="IPR022057">
    <property type="entry name" value="Chs7"/>
</dbReference>
<keyword evidence="6" id="KW-0256">Endoplasmic reticulum</keyword>
<evidence type="ECO:0000256" key="6">
    <source>
        <dbReference type="ARBA" id="ARBA00022824"/>
    </source>
</evidence>
<keyword evidence="4" id="KW-0813">Transport</keyword>
<dbReference type="GO" id="GO:0015031">
    <property type="term" value="P:protein transport"/>
    <property type="evidence" value="ECO:0007669"/>
    <property type="project" value="UniProtKB-KW"/>
</dbReference>
<keyword evidence="9 12" id="KW-0472">Membrane</keyword>
<feature type="transmembrane region" description="Helical" evidence="12">
    <location>
        <begin position="80"/>
        <end position="97"/>
    </location>
</feature>
<sequence length="372" mass="40251">MGIQFGSFNAICENAALVICPLVGTAQGVEPICYSRNVDIGGTLIFQPSTCFVHIVAIIMTAIMIIHIRSKYTAVGRKEIVMFFWMYAAISLLAMFLDSGVIPTANGAYPWFAAVYTGLVAATFCCLLINGFVGFQFAEDGTPLSLWFLRIACLLVFGVSFFIAIATFQQKFGFNYTKPIALFIVYLLWPLICVPVYIVSQLILVFRTLDDRWPIGDIIFGTAFFAGGQVLLFAFSTTICDAIKHYIDGLFFFTLCVLLSVMMVYKYWDDITKEDLEFSVGSKAAVWEVKDPLLAPGAGTEYDEDANSSYERNAPYQPMPPPLPGYPSNNSLVGGVSGAQMYGGPPGIGGGGGGGGKGGGRGYPPGSGEGRY</sequence>
<evidence type="ECO:0000313" key="14">
    <source>
        <dbReference type="Proteomes" id="UP000053424"/>
    </source>
</evidence>
<dbReference type="GO" id="GO:0051082">
    <property type="term" value="F:unfolded protein binding"/>
    <property type="evidence" value="ECO:0007669"/>
    <property type="project" value="TreeGrafter"/>
</dbReference>
<evidence type="ECO:0000256" key="4">
    <source>
        <dbReference type="ARBA" id="ARBA00022448"/>
    </source>
</evidence>
<feature type="transmembrane region" description="Helical" evidence="12">
    <location>
        <begin position="147"/>
        <end position="168"/>
    </location>
</feature>
<gene>
    <name evidence="13" type="ORF">M413DRAFT_71705</name>
</gene>
<evidence type="ECO:0000256" key="3">
    <source>
        <dbReference type="ARBA" id="ARBA00018354"/>
    </source>
</evidence>
<evidence type="ECO:0000256" key="10">
    <source>
        <dbReference type="ARBA" id="ARBA00023316"/>
    </source>
</evidence>
<evidence type="ECO:0000313" key="13">
    <source>
        <dbReference type="EMBL" id="KIM41412.1"/>
    </source>
</evidence>
<keyword evidence="5 12" id="KW-0812">Transmembrane</keyword>
<evidence type="ECO:0000256" key="2">
    <source>
        <dbReference type="ARBA" id="ARBA00009274"/>
    </source>
</evidence>
<dbReference type="STRING" id="686832.A0A0C2YK38"/>
<organism evidence="13 14">
    <name type="scientific">Hebeloma cylindrosporum</name>
    <dbReference type="NCBI Taxonomy" id="76867"/>
    <lineage>
        <taxon>Eukaryota</taxon>
        <taxon>Fungi</taxon>
        <taxon>Dikarya</taxon>
        <taxon>Basidiomycota</taxon>
        <taxon>Agaricomycotina</taxon>
        <taxon>Agaricomycetes</taxon>
        <taxon>Agaricomycetidae</taxon>
        <taxon>Agaricales</taxon>
        <taxon>Agaricineae</taxon>
        <taxon>Hymenogastraceae</taxon>
        <taxon>Hebeloma</taxon>
    </lineage>
</organism>
<comment type="subcellular location">
    <subcellularLocation>
        <location evidence="1">Endoplasmic reticulum membrane</location>
        <topology evidence="1">Multi-pass membrane protein</topology>
    </subcellularLocation>
</comment>
<dbReference type="GO" id="GO:0071555">
    <property type="term" value="P:cell wall organization"/>
    <property type="evidence" value="ECO:0007669"/>
    <property type="project" value="UniProtKB-KW"/>
</dbReference>
<evidence type="ECO:0000256" key="8">
    <source>
        <dbReference type="ARBA" id="ARBA00022989"/>
    </source>
</evidence>
<feature type="transmembrane region" description="Helical" evidence="12">
    <location>
        <begin position="45"/>
        <end position="68"/>
    </location>
</feature>
<dbReference type="PANTHER" id="PTHR35329:SF2">
    <property type="entry name" value="CHITIN SYNTHASE EXPORT CHAPERONE"/>
    <property type="match status" value="1"/>
</dbReference>
<evidence type="ECO:0000256" key="11">
    <source>
        <dbReference type="SAM" id="MobiDB-lite"/>
    </source>
</evidence>
<feature type="transmembrane region" description="Helical" evidence="12">
    <location>
        <begin position="245"/>
        <end position="265"/>
    </location>
</feature>
<reference evidence="14" key="2">
    <citation type="submission" date="2015-01" db="EMBL/GenBank/DDBJ databases">
        <title>Evolutionary Origins and Diversification of the Mycorrhizal Mutualists.</title>
        <authorList>
            <consortium name="DOE Joint Genome Institute"/>
            <consortium name="Mycorrhizal Genomics Consortium"/>
            <person name="Kohler A."/>
            <person name="Kuo A."/>
            <person name="Nagy L.G."/>
            <person name="Floudas D."/>
            <person name="Copeland A."/>
            <person name="Barry K.W."/>
            <person name="Cichocki N."/>
            <person name="Veneault-Fourrey C."/>
            <person name="LaButti K."/>
            <person name="Lindquist E.A."/>
            <person name="Lipzen A."/>
            <person name="Lundell T."/>
            <person name="Morin E."/>
            <person name="Murat C."/>
            <person name="Riley R."/>
            <person name="Ohm R."/>
            <person name="Sun H."/>
            <person name="Tunlid A."/>
            <person name="Henrissat B."/>
            <person name="Grigoriev I.V."/>
            <person name="Hibbett D.S."/>
            <person name="Martin F."/>
        </authorList>
    </citation>
    <scope>NUCLEOTIDE SEQUENCE [LARGE SCALE GENOMIC DNA]</scope>
    <source>
        <strain evidence="14">h7</strain>
    </source>
</reference>
<evidence type="ECO:0000256" key="5">
    <source>
        <dbReference type="ARBA" id="ARBA00022692"/>
    </source>
</evidence>
<keyword evidence="8 12" id="KW-1133">Transmembrane helix</keyword>
<dbReference type="AlphaFoldDB" id="A0A0C2YK38"/>
<comment type="similarity">
    <text evidence="2">Belongs to the CHS7 family.</text>
</comment>
<dbReference type="PANTHER" id="PTHR35329">
    <property type="entry name" value="CHITIN SYNTHASE EXPORT CHAPERONE"/>
    <property type="match status" value="1"/>
</dbReference>
<evidence type="ECO:0000256" key="7">
    <source>
        <dbReference type="ARBA" id="ARBA00022927"/>
    </source>
</evidence>
<feature type="transmembrane region" description="Helical" evidence="12">
    <location>
        <begin position="109"/>
        <end position="135"/>
    </location>
</feature>
<dbReference type="Proteomes" id="UP000053424">
    <property type="component" value="Unassembled WGS sequence"/>
</dbReference>
<keyword evidence="10" id="KW-0961">Cell wall biogenesis/degradation</keyword>
<feature type="region of interest" description="Disordered" evidence="11">
    <location>
        <begin position="344"/>
        <end position="372"/>
    </location>
</feature>
<dbReference type="Pfam" id="PF12271">
    <property type="entry name" value="Chs7"/>
    <property type="match status" value="1"/>
</dbReference>
<evidence type="ECO:0000256" key="12">
    <source>
        <dbReference type="SAM" id="Phobius"/>
    </source>
</evidence>
<evidence type="ECO:0000256" key="1">
    <source>
        <dbReference type="ARBA" id="ARBA00004477"/>
    </source>
</evidence>
<reference evidence="13 14" key="1">
    <citation type="submission" date="2014-04" db="EMBL/GenBank/DDBJ databases">
        <authorList>
            <consortium name="DOE Joint Genome Institute"/>
            <person name="Kuo A."/>
            <person name="Gay G."/>
            <person name="Dore J."/>
            <person name="Kohler A."/>
            <person name="Nagy L.G."/>
            <person name="Floudas D."/>
            <person name="Copeland A."/>
            <person name="Barry K.W."/>
            <person name="Cichocki N."/>
            <person name="Veneault-Fourrey C."/>
            <person name="LaButti K."/>
            <person name="Lindquist E.A."/>
            <person name="Lipzen A."/>
            <person name="Lundell T."/>
            <person name="Morin E."/>
            <person name="Murat C."/>
            <person name="Sun H."/>
            <person name="Tunlid A."/>
            <person name="Henrissat B."/>
            <person name="Grigoriev I.V."/>
            <person name="Hibbett D.S."/>
            <person name="Martin F."/>
            <person name="Nordberg H.P."/>
            <person name="Cantor M.N."/>
            <person name="Hua S.X."/>
        </authorList>
    </citation>
    <scope>NUCLEOTIDE SEQUENCE [LARGE SCALE GENOMIC DNA]</scope>
    <source>
        <strain evidence="14">h7</strain>
    </source>
</reference>
<dbReference type="HOGENOM" id="CLU_050424_1_0_1"/>
<dbReference type="GO" id="GO:0005789">
    <property type="term" value="C:endoplasmic reticulum membrane"/>
    <property type="evidence" value="ECO:0007669"/>
    <property type="project" value="UniProtKB-SubCell"/>
</dbReference>
<dbReference type="OrthoDB" id="2189463at2759"/>
<proteinExistence type="inferred from homology"/>
<name>A0A0C2YK38_HEBCY</name>
<accession>A0A0C2YK38</accession>
<feature type="transmembrane region" description="Helical" evidence="12">
    <location>
        <begin position="180"/>
        <end position="206"/>
    </location>
</feature>
<feature type="transmembrane region" description="Helical" evidence="12">
    <location>
        <begin position="218"/>
        <end position="239"/>
    </location>
</feature>
<dbReference type="EMBL" id="KN831780">
    <property type="protein sequence ID" value="KIM41412.1"/>
    <property type="molecule type" value="Genomic_DNA"/>
</dbReference>